<dbReference type="OrthoDB" id="93980at2759"/>
<reference evidence="2" key="1">
    <citation type="submission" date="2023-04" db="EMBL/GenBank/DDBJ databases">
        <title>Phytophthora fragariaefolia NBRC 109709.</title>
        <authorList>
            <person name="Ichikawa N."/>
            <person name="Sato H."/>
            <person name="Tonouchi N."/>
        </authorList>
    </citation>
    <scope>NUCLEOTIDE SEQUENCE</scope>
    <source>
        <strain evidence="2">NBRC 109709</strain>
    </source>
</reference>
<feature type="domain" description="DDE-1" evidence="1">
    <location>
        <begin position="42"/>
        <end position="171"/>
    </location>
</feature>
<dbReference type="AlphaFoldDB" id="A0A9W6XH89"/>
<evidence type="ECO:0000259" key="1">
    <source>
        <dbReference type="Pfam" id="PF03184"/>
    </source>
</evidence>
<gene>
    <name evidence="2" type="ORF">Pfra01_001107400</name>
</gene>
<evidence type="ECO:0000313" key="3">
    <source>
        <dbReference type="Proteomes" id="UP001165121"/>
    </source>
</evidence>
<dbReference type="EMBL" id="BSXT01001086">
    <property type="protein sequence ID" value="GMF38416.1"/>
    <property type="molecule type" value="Genomic_DNA"/>
</dbReference>
<dbReference type="Proteomes" id="UP001165121">
    <property type="component" value="Unassembled WGS sequence"/>
</dbReference>
<protein>
    <submittedName>
        <fullName evidence="2">Unnamed protein product</fullName>
    </submittedName>
</protein>
<organism evidence="2 3">
    <name type="scientific">Phytophthora fragariaefolia</name>
    <dbReference type="NCBI Taxonomy" id="1490495"/>
    <lineage>
        <taxon>Eukaryota</taxon>
        <taxon>Sar</taxon>
        <taxon>Stramenopiles</taxon>
        <taxon>Oomycota</taxon>
        <taxon>Peronosporomycetes</taxon>
        <taxon>Peronosporales</taxon>
        <taxon>Peronosporaceae</taxon>
        <taxon>Phytophthora</taxon>
    </lineage>
</organism>
<sequence>MDSQCWCEKIRITVMLLGDMHGNRKTPFAVFKQPGSKDAERGAFNHEKQNDFERGFWPKVAPLMDKHDVQIYCNTKGWWNARLSILFLRYHFGLRDSLGEKIRLLWDDFSGHWTEDVRMYAVYINVVLMKIPPDYTFSCQLADIARMKPFKLELRSLWVEHLQQQLRNHKDVARKRSLSWRRRLEQFLSHGSRTHGKTCLVQRWQVDLGT</sequence>
<dbReference type="InterPro" id="IPR004875">
    <property type="entry name" value="DDE_SF_endonuclease_dom"/>
</dbReference>
<name>A0A9W6XH89_9STRA</name>
<comment type="caution">
    <text evidence="2">The sequence shown here is derived from an EMBL/GenBank/DDBJ whole genome shotgun (WGS) entry which is preliminary data.</text>
</comment>
<dbReference type="GO" id="GO:0003676">
    <property type="term" value="F:nucleic acid binding"/>
    <property type="evidence" value="ECO:0007669"/>
    <property type="project" value="InterPro"/>
</dbReference>
<dbReference type="Pfam" id="PF03184">
    <property type="entry name" value="DDE_1"/>
    <property type="match status" value="1"/>
</dbReference>
<keyword evidence="3" id="KW-1185">Reference proteome</keyword>
<accession>A0A9W6XH89</accession>
<evidence type="ECO:0000313" key="2">
    <source>
        <dbReference type="EMBL" id="GMF38416.1"/>
    </source>
</evidence>
<proteinExistence type="predicted"/>